<protein>
    <submittedName>
        <fullName evidence="1">Uncharacterized protein</fullName>
    </submittedName>
</protein>
<proteinExistence type="predicted"/>
<organism evidence="1 2">
    <name type="scientific">Neorhizobium phenanthreniclasticum</name>
    <dbReference type="NCBI Taxonomy" id="3157917"/>
    <lineage>
        <taxon>Bacteria</taxon>
        <taxon>Pseudomonadati</taxon>
        <taxon>Pseudomonadota</taxon>
        <taxon>Alphaproteobacteria</taxon>
        <taxon>Hyphomicrobiales</taxon>
        <taxon>Rhizobiaceae</taxon>
        <taxon>Rhizobium/Agrobacterium group</taxon>
        <taxon>Neorhizobium</taxon>
    </lineage>
</organism>
<dbReference type="EMBL" id="JBEAAL010000007">
    <property type="protein sequence ID" value="MEQ1405645.1"/>
    <property type="molecule type" value="Genomic_DNA"/>
</dbReference>
<evidence type="ECO:0000313" key="1">
    <source>
        <dbReference type="EMBL" id="MEQ1405645.1"/>
    </source>
</evidence>
<dbReference type="Proteomes" id="UP001496627">
    <property type="component" value="Unassembled WGS sequence"/>
</dbReference>
<comment type="caution">
    <text evidence="1">The sequence shown here is derived from an EMBL/GenBank/DDBJ whole genome shotgun (WGS) entry which is preliminary data.</text>
</comment>
<dbReference type="RefSeq" id="WP_348862955.1">
    <property type="nucleotide sequence ID" value="NZ_JBEAAL010000007.1"/>
</dbReference>
<accession>A0ABV0M1C5</accession>
<sequence length="73" mass="8045">MTISLKDLTEHELRWLKNLHRGGAATLMLPADTAARLRELGLAEQKLGGTGISKLGKRLIDERIVASRRARGL</sequence>
<reference evidence="1 2" key="1">
    <citation type="submission" date="2024-05" db="EMBL/GenBank/DDBJ databases">
        <title>Neorhizobium sp. Rsf11, a plant growth promoting and heavy metal resistant PAH-degrader.</title>
        <authorList>
            <person name="Golubev S.N."/>
            <person name="Muratova A.Y."/>
            <person name="Markelova M.I."/>
        </authorList>
    </citation>
    <scope>NUCLEOTIDE SEQUENCE [LARGE SCALE GENOMIC DNA]</scope>
    <source>
        <strain evidence="1 2">Rsf11</strain>
    </source>
</reference>
<keyword evidence="2" id="KW-1185">Reference proteome</keyword>
<evidence type="ECO:0000313" key="2">
    <source>
        <dbReference type="Proteomes" id="UP001496627"/>
    </source>
</evidence>
<gene>
    <name evidence="1" type="ORF">ABK249_11940</name>
</gene>
<name>A0ABV0M1C5_9HYPH</name>